<keyword evidence="2 5" id="KW-0812">Transmembrane</keyword>
<proteinExistence type="predicted"/>
<evidence type="ECO:0000256" key="4">
    <source>
        <dbReference type="ARBA" id="ARBA00023136"/>
    </source>
</evidence>
<organism evidence="6 7">
    <name type="scientific">Edaphobacter aggregans</name>
    <dbReference type="NCBI Taxonomy" id="570835"/>
    <lineage>
        <taxon>Bacteria</taxon>
        <taxon>Pseudomonadati</taxon>
        <taxon>Acidobacteriota</taxon>
        <taxon>Terriglobia</taxon>
        <taxon>Terriglobales</taxon>
        <taxon>Acidobacteriaceae</taxon>
        <taxon>Edaphobacter</taxon>
    </lineage>
</organism>
<dbReference type="AlphaFoldDB" id="A0A3R9WKK1"/>
<keyword evidence="3 5" id="KW-1133">Transmembrane helix</keyword>
<feature type="transmembrane region" description="Helical" evidence="5">
    <location>
        <begin position="420"/>
        <end position="439"/>
    </location>
</feature>
<dbReference type="InterPro" id="IPR002293">
    <property type="entry name" value="AA/rel_permease1"/>
</dbReference>
<gene>
    <name evidence="6" type="ORF">EDE15_4914</name>
</gene>
<comment type="caution">
    <text evidence="6">The sequence shown here is derived from an EMBL/GenBank/DDBJ whole genome shotgun (WGS) entry which is preliminary data.</text>
</comment>
<dbReference type="GO" id="GO:0015179">
    <property type="term" value="F:L-amino acid transmembrane transporter activity"/>
    <property type="evidence" value="ECO:0007669"/>
    <property type="project" value="TreeGrafter"/>
</dbReference>
<dbReference type="Proteomes" id="UP000269669">
    <property type="component" value="Unassembled WGS sequence"/>
</dbReference>
<dbReference type="PANTHER" id="PTHR11785:SF512">
    <property type="entry name" value="SOBREMESA, ISOFORM B"/>
    <property type="match status" value="1"/>
</dbReference>
<dbReference type="EMBL" id="RSDW01000001">
    <property type="protein sequence ID" value="RSL19254.1"/>
    <property type="molecule type" value="Genomic_DNA"/>
</dbReference>
<feature type="transmembrane region" description="Helical" evidence="5">
    <location>
        <begin position="397"/>
        <end position="414"/>
    </location>
</feature>
<dbReference type="Pfam" id="PF13520">
    <property type="entry name" value="AA_permease_2"/>
    <property type="match status" value="1"/>
</dbReference>
<feature type="transmembrane region" description="Helical" evidence="5">
    <location>
        <begin position="51"/>
        <end position="76"/>
    </location>
</feature>
<feature type="transmembrane region" description="Helical" evidence="5">
    <location>
        <begin position="164"/>
        <end position="183"/>
    </location>
</feature>
<keyword evidence="7" id="KW-1185">Reference proteome</keyword>
<name>A0A3R9WKK1_9BACT</name>
<evidence type="ECO:0000256" key="2">
    <source>
        <dbReference type="ARBA" id="ARBA00022692"/>
    </source>
</evidence>
<reference evidence="6 7" key="1">
    <citation type="submission" date="2018-12" db="EMBL/GenBank/DDBJ databases">
        <title>Sequencing of bacterial isolates from soil warming experiment in Harvard Forest, Massachusetts, USA.</title>
        <authorList>
            <person name="Deangelis K."/>
        </authorList>
    </citation>
    <scope>NUCLEOTIDE SEQUENCE [LARGE SCALE GENOMIC DNA]</scope>
    <source>
        <strain evidence="6 7">EB153</strain>
    </source>
</reference>
<comment type="subcellular location">
    <subcellularLocation>
        <location evidence="1">Membrane</location>
        <topology evidence="1">Multi-pass membrane protein</topology>
    </subcellularLocation>
</comment>
<feature type="transmembrane region" description="Helical" evidence="5">
    <location>
        <begin position="24"/>
        <end position="45"/>
    </location>
</feature>
<feature type="transmembrane region" description="Helical" evidence="5">
    <location>
        <begin position="243"/>
        <end position="268"/>
    </location>
</feature>
<evidence type="ECO:0000256" key="3">
    <source>
        <dbReference type="ARBA" id="ARBA00022989"/>
    </source>
</evidence>
<feature type="transmembrane region" description="Helical" evidence="5">
    <location>
        <begin position="288"/>
        <end position="317"/>
    </location>
</feature>
<evidence type="ECO:0000256" key="1">
    <source>
        <dbReference type="ARBA" id="ARBA00004141"/>
    </source>
</evidence>
<feature type="transmembrane region" description="Helical" evidence="5">
    <location>
        <begin position="134"/>
        <end position="152"/>
    </location>
</feature>
<dbReference type="GO" id="GO:0016020">
    <property type="term" value="C:membrane"/>
    <property type="evidence" value="ECO:0007669"/>
    <property type="project" value="UniProtKB-SubCell"/>
</dbReference>
<dbReference type="OrthoDB" id="3181223at2"/>
<evidence type="ECO:0000313" key="7">
    <source>
        <dbReference type="Proteomes" id="UP000269669"/>
    </source>
</evidence>
<feature type="transmembrane region" description="Helical" evidence="5">
    <location>
        <begin position="97"/>
        <end position="122"/>
    </location>
</feature>
<protein>
    <submittedName>
        <fullName evidence="6">Amino acid/polyamine/organocation transporter (APC superfamily)</fullName>
    </submittedName>
</protein>
<dbReference type="Gene3D" id="1.20.1740.10">
    <property type="entry name" value="Amino acid/polyamine transporter I"/>
    <property type="match status" value="1"/>
</dbReference>
<dbReference type="PANTHER" id="PTHR11785">
    <property type="entry name" value="AMINO ACID TRANSPORTER"/>
    <property type="match status" value="1"/>
</dbReference>
<accession>A0A3R9WKK1</accession>
<dbReference type="InterPro" id="IPR050598">
    <property type="entry name" value="AminoAcid_Transporter"/>
</dbReference>
<sequence length="455" mass="49032">METQTAPAGQQLDRGMGLAGAMSANILSMVGVGPFLTIPLALAAMGGPQAMLGWIAGALLCLCDGMVWAELGSALPRSGGPYHYLLQAFGPTSWGRLVSFLFLWQTLLIGPISIASGAVGFGEYSNFLAPHLRHRQLVAIAMVLCLLNTGLLCRNIRSISKISIVVTTAVLGTCCWIVISGMIHFHAVTAFNFPAHAFQPSRAFWFGLGSAALIATYDYGGYNNVCLIGEEVSNPRRTIPRAVIYSIILVAILYLAMNLSILGTVPWQQGQYSKAIVADYMQILYGRWGGVFVSLLILIASWGSVFAILLGFSRVPYTAAADGHFFKPFARLHPTGKFPSTSLLVMGALSAVACLFSLADLISVLIVVQTMTQFMAQCVAVILLRHKAIAAPASFRMPLYPLPAIVALGGWLYIVLSSKVSHILIGIAMTITGTTVYLLQAKRKQEWPFHAYDQI</sequence>
<evidence type="ECO:0000256" key="5">
    <source>
        <dbReference type="SAM" id="Phobius"/>
    </source>
</evidence>
<dbReference type="RefSeq" id="WP_125488144.1">
    <property type="nucleotide sequence ID" value="NZ_RSDW01000001.1"/>
</dbReference>
<evidence type="ECO:0000313" key="6">
    <source>
        <dbReference type="EMBL" id="RSL19254.1"/>
    </source>
</evidence>
<dbReference type="PIRSF" id="PIRSF006060">
    <property type="entry name" value="AA_transporter"/>
    <property type="match status" value="1"/>
</dbReference>
<keyword evidence="4 5" id="KW-0472">Membrane</keyword>
<feature type="transmembrane region" description="Helical" evidence="5">
    <location>
        <begin position="338"/>
        <end position="358"/>
    </location>
</feature>